<dbReference type="Proteomes" id="UP001172778">
    <property type="component" value="Unassembled WGS sequence"/>
</dbReference>
<keyword evidence="2" id="KW-1185">Reference proteome</keyword>
<protein>
    <submittedName>
        <fullName evidence="1">Uncharacterized protein</fullName>
    </submittedName>
</protein>
<evidence type="ECO:0000313" key="2">
    <source>
        <dbReference type="Proteomes" id="UP001172778"/>
    </source>
</evidence>
<evidence type="ECO:0000313" key="1">
    <source>
        <dbReference type="EMBL" id="MDK2127164.1"/>
    </source>
</evidence>
<sequence length="139" mass="15085">AEVWLGIRSTTDTSSLSYHRVALKQVGSSGLDRANWSWEIEPNFRSDVTFEYQLLARGADGRLLNRQVGYYNAATGQCTQRPLPIGGNGASFMEQNSNLHLIDLPGVTNSDLLLVLTGENGEVASVNAKANAWGGLVFE</sequence>
<gene>
    <name evidence="1" type="ORF">PZA18_24310</name>
</gene>
<organism evidence="1 2">
    <name type="scientific">Parachitinimonas caeni</name>
    <dbReference type="NCBI Taxonomy" id="3031301"/>
    <lineage>
        <taxon>Bacteria</taxon>
        <taxon>Pseudomonadati</taxon>
        <taxon>Pseudomonadota</taxon>
        <taxon>Betaproteobacteria</taxon>
        <taxon>Neisseriales</taxon>
        <taxon>Chitinibacteraceae</taxon>
        <taxon>Parachitinimonas</taxon>
    </lineage>
</organism>
<comment type="caution">
    <text evidence="1">The sequence shown here is derived from an EMBL/GenBank/DDBJ whole genome shotgun (WGS) entry which is preliminary data.</text>
</comment>
<feature type="non-terminal residue" evidence="1">
    <location>
        <position position="1"/>
    </location>
</feature>
<dbReference type="RefSeq" id="WP_284103465.1">
    <property type="nucleotide sequence ID" value="NZ_JARRAF010000200.1"/>
</dbReference>
<dbReference type="EMBL" id="JARRAF010000200">
    <property type="protein sequence ID" value="MDK2127164.1"/>
    <property type="molecule type" value="Genomic_DNA"/>
</dbReference>
<feature type="non-terminal residue" evidence="1">
    <location>
        <position position="139"/>
    </location>
</feature>
<proteinExistence type="predicted"/>
<reference evidence="1" key="1">
    <citation type="submission" date="2023-03" db="EMBL/GenBank/DDBJ databases">
        <title>Chitinimonas shenzhenensis gen. nov., sp. nov., a novel member of family Burkholderiaceae isolated from activated sludge collected in Shen Zhen, China.</title>
        <authorList>
            <person name="Wang X."/>
        </authorList>
    </citation>
    <scope>NUCLEOTIDE SEQUENCE</scope>
    <source>
        <strain evidence="1">DQS-5</strain>
    </source>
</reference>
<accession>A0ABT7E547</accession>
<name>A0ABT7E547_9NEIS</name>